<dbReference type="HOGENOM" id="CLU_2522719_0_0_11"/>
<evidence type="ECO:0000313" key="1">
    <source>
        <dbReference type="EMBL" id="ABD12137.1"/>
    </source>
</evidence>
<organism evidence="1 2">
    <name type="scientific">Frankia casuarinae (strain DSM 45818 / CECT 9043 / HFP020203 / CcI3)</name>
    <dbReference type="NCBI Taxonomy" id="106370"/>
    <lineage>
        <taxon>Bacteria</taxon>
        <taxon>Bacillati</taxon>
        <taxon>Actinomycetota</taxon>
        <taxon>Actinomycetes</taxon>
        <taxon>Frankiales</taxon>
        <taxon>Frankiaceae</taxon>
        <taxon>Frankia</taxon>
    </lineage>
</organism>
<keyword evidence="2" id="KW-1185">Reference proteome</keyword>
<dbReference type="KEGG" id="fra:Francci3_2778"/>
<dbReference type="AlphaFoldDB" id="Q2J9A5"/>
<evidence type="ECO:0000313" key="2">
    <source>
        <dbReference type="Proteomes" id="UP000001937"/>
    </source>
</evidence>
<sequence>MSRGGGRAALLEIGDGPGLGFVTELRPSRAGTPSGGRLDTGRGSAGAAWVDRTIRRGRHGIRDRSGRRRRPYPLGVVSCCRIGV</sequence>
<accession>Q2J9A5</accession>
<reference evidence="1 2" key="1">
    <citation type="journal article" date="2007" name="Genome Res.">
        <title>Genome characteristics of facultatively symbiotic Frankia sp. strains reflect host range and host plant biogeography.</title>
        <authorList>
            <person name="Normand P."/>
            <person name="Lapierre P."/>
            <person name="Tisa L.S."/>
            <person name="Gogarten J.P."/>
            <person name="Alloisio N."/>
            <person name="Bagnarol E."/>
            <person name="Bassi C.A."/>
            <person name="Berry A.M."/>
            <person name="Bickhart D.M."/>
            <person name="Choisne N."/>
            <person name="Couloux A."/>
            <person name="Cournoyer B."/>
            <person name="Cruveiller S."/>
            <person name="Daubin V."/>
            <person name="Demange N."/>
            <person name="Francino M.P."/>
            <person name="Goltsman E."/>
            <person name="Huang Y."/>
            <person name="Kopp O.R."/>
            <person name="Labarre L."/>
            <person name="Lapidus A."/>
            <person name="Lavire C."/>
            <person name="Marechal J."/>
            <person name="Martinez M."/>
            <person name="Mastronunzio J.E."/>
            <person name="Mullin B.C."/>
            <person name="Niemann J."/>
            <person name="Pujic P."/>
            <person name="Rawnsley T."/>
            <person name="Rouy Z."/>
            <person name="Schenowitz C."/>
            <person name="Sellstedt A."/>
            <person name="Tavares F."/>
            <person name="Tomkins J.P."/>
            <person name="Vallenet D."/>
            <person name="Valverde C."/>
            <person name="Wall L.G."/>
            <person name="Wang Y."/>
            <person name="Medigue C."/>
            <person name="Benson D.R."/>
        </authorList>
    </citation>
    <scope>NUCLEOTIDE SEQUENCE [LARGE SCALE GENOMIC DNA]</scope>
    <source>
        <strain evidence="2">DSM 45818 / CECT 9043 / CcI3</strain>
    </source>
</reference>
<dbReference type="STRING" id="106370.Francci3_2778"/>
<proteinExistence type="predicted"/>
<dbReference type="Proteomes" id="UP000001937">
    <property type="component" value="Chromosome"/>
</dbReference>
<gene>
    <name evidence="1" type="ordered locus">Francci3_2778</name>
</gene>
<protein>
    <submittedName>
        <fullName evidence="1">Uncharacterized protein</fullName>
    </submittedName>
</protein>
<dbReference type="EMBL" id="CP000249">
    <property type="protein sequence ID" value="ABD12137.1"/>
    <property type="molecule type" value="Genomic_DNA"/>
</dbReference>
<name>Q2J9A5_FRACC</name>